<keyword evidence="2" id="KW-0808">Transferase</keyword>
<protein>
    <submittedName>
        <fullName evidence="2">GNAT family acetyltransferase</fullName>
    </submittedName>
</protein>
<dbReference type="Gene3D" id="3.40.630.30">
    <property type="match status" value="1"/>
</dbReference>
<dbReference type="GO" id="GO:0016747">
    <property type="term" value="F:acyltransferase activity, transferring groups other than amino-acyl groups"/>
    <property type="evidence" value="ECO:0007669"/>
    <property type="project" value="InterPro"/>
</dbReference>
<evidence type="ECO:0000259" key="1">
    <source>
        <dbReference type="PROSITE" id="PS51186"/>
    </source>
</evidence>
<dbReference type="PANTHER" id="PTHR43233">
    <property type="entry name" value="FAMILY N-ACETYLTRANSFERASE, PUTATIVE (AFU_ORTHOLOGUE AFUA_6G03350)-RELATED"/>
    <property type="match status" value="1"/>
</dbReference>
<evidence type="ECO:0000313" key="3">
    <source>
        <dbReference type="Proteomes" id="UP000185753"/>
    </source>
</evidence>
<dbReference type="STRING" id="1443941.A9J31_03450"/>
<dbReference type="InterPro" id="IPR053144">
    <property type="entry name" value="Acetyltransferase_Butenolide"/>
</dbReference>
<dbReference type="EMBL" id="LZDS01000023">
    <property type="protein sequence ID" value="OBX28688.1"/>
    <property type="molecule type" value="Genomic_DNA"/>
</dbReference>
<feature type="domain" description="N-acetyltransferase" evidence="1">
    <location>
        <begin position="11"/>
        <end position="146"/>
    </location>
</feature>
<comment type="caution">
    <text evidence="2">The sequence shown here is derived from an EMBL/GenBank/DDBJ whole genome shotgun (WGS) entry which is preliminary data.</text>
</comment>
<dbReference type="PROSITE" id="PS51186">
    <property type="entry name" value="GNAT"/>
    <property type="match status" value="1"/>
</dbReference>
<dbReference type="CDD" id="cd04301">
    <property type="entry name" value="NAT_SF"/>
    <property type="match status" value="1"/>
</dbReference>
<name>A0A1A7RB53_9GAMM</name>
<evidence type="ECO:0000313" key="2">
    <source>
        <dbReference type="EMBL" id="OBX28688.1"/>
    </source>
</evidence>
<dbReference type="PANTHER" id="PTHR43233:SF1">
    <property type="entry name" value="FAMILY N-ACETYLTRANSFERASE, PUTATIVE (AFU_ORTHOLOGUE AFUA_6G03350)-RELATED"/>
    <property type="match status" value="1"/>
</dbReference>
<organism evidence="2 3">
    <name type="scientific">Acinetobacter gandensis</name>
    <dbReference type="NCBI Taxonomy" id="1443941"/>
    <lineage>
        <taxon>Bacteria</taxon>
        <taxon>Pseudomonadati</taxon>
        <taxon>Pseudomonadota</taxon>
        <taxon>Gammaproteobacteria</taxon>
        <taxon>Moraxellales</taxon>
        <taxon>Moraxellaceae</taxon>
        <taxon>Acinetobacter</taxon>
    </lineage>
</organism>
<dbReference type="Proteomes" id="UP000185753">
    <property type="component" value="Unassembled WGS sequence"/>
</dbReference>
<gene>
    <name evidence="2" type="ORF">A9J31_03450</name>
</gene>
<dbReference type="InterPro" id="IPR000182">
    <property type="entry name" value="GNAT_dom"/>
</dbReference>
<dbReference type="RefSeq" id="WP_067763588.1">
    <property type="nucleotide sequence ID" value="NZ_LZDS01000023.1"/>
</dbReference>
<dbReference type="Pfam" id="PF00583">
    <property type="entry name" value="Acetyltransf_1"/>
    <property type="match status" value="1"/>
</dbReference>
<reference evidence="3" key="1">
    <citation type="submission" date="2016-06" db="EMBL/GenBank/DDBJ databases">
        <authorList>
            <person name="Radolfova-Krizova L."/>
            <person name="Nemec A."/>
        </authorList>
    </citation>
    <scope>NUCLEOTIDE SEQUENCE [LARGE SCALE GENOMIC DNA]</scope>
    <source>
        <strain evidence="3">ANC 4275</strain>
    </source>
</reference>
<dbReference type="SUPFAM" id="SSF55729">
    <property type="entry name" value="Acyl-CoA N-acyltransferases (Nat)"/>
    <property type="match status" value="1"/>
</dbReference>
<dbReference type="InterPro" id="IPR016181">
    <property type="entry name" value="Acyl_CoA_acyltransferase"/>
</dbReference>
<keyword evidence="3" id="KW-1185">Reference proteome</keyword>
<dbReference type="OrthoDB" id="3216107at2"/>
<proteinExistence type="predicted"/>
<sequence length="146" mass="16614">MDIHPLPNNLKITDDKNEIDLDTVHRFLSDTYWSKDIPKHVVKKAIENSLAVALLLDDELIGFGRAITDYATFAYLADIYVADKHRGQDYSKLIVSTLFEKCGSANLRRMLLATADAHGLYRQFGFTDLAQPANFLEIHQANVYQR</sequence>
<accession>A0A1A7RB53</accession>
<dbReference type="AlphaFoldDB" id="A0A1A7RB53"/>